<evidence type="ECO:0000256" key="2">
    <source>
        <dbReference type="ARBA" id="ARBA00022475"/>
    </source>
</evidence>
<dbReference type="PANTHER" id="PTHR42781">
    <property type="entry name" value="SPERMIDINE/PUTRESCINE IMPORT ATP-BINDING PROTEIN POTA"/>
    <property type="match status" value="1"/>
</dbReference>
<dbReference type="RefSeq" id="WP_019373638.1">
    <property type="nucleotide sequence ID" value="NZ_ALEE01000329.1"/>
</dbReference>
<protein>
    <submittedName>
        <fullName evidence="10">Iron(III) transport system ATP-binding protein</fullName>
    </submittedName>
</protein>
<evidence type="ECO:0000256" key="6">
    <source>
        <dbReference type="ARBA" id="ARBA00023004"/>
    </source>
</evidence>
<keyword evidence="11" id="KW-1185">Reference proteome</keyword>
<dbReference type="GO" id="GO:0043190">
    <property type="term" value="C:ATP-binding cassette (ABC) transporter complex"/>
    <property type="evidence" value="ECO:0007669"/>
    <property type="project" value="InterPro"/>
</dbReference>
<reference evidence="10 11" key="1">
    <citation type="submission" date="2018-05" db="EMBL/GenBank/DDBJ databases">
        <title>Genomic Encyclopedia of Type Strains, Phase IV (KMG-IV): sequencing the most valuable type-strain genomes for metagenomic binning, comparative biology and taxonomic classification.</title>
        <authorList>
            <person name="Goeker M."/>
        </authorList>
    </citation>
    <scope>NUCLEOTIDE SEQUENCE [LARGE SCALE GENOMIC DNA]</scope>
    <source>
        <strain evidence="10 11">DSM 26006</strain>
    </source>
</reference>
<dbReference type="PROSITE" id="PS00211">
    <property type="entry name" value="ABC_TRANSPORTER_1"/>
    <property type="match status" value="1"/>
</dbReference>
<dbReference type="InterPro" id="IPR015853">
    <property type="entry name" value="ABC_transpr_FbpC"/>
</dbReference>
<dbReference type="InterPro" id="IPR027417">
    <property type="entry name" value="P-loop_NTPase"/>
</dbReference>
<keyword evidence="7" id="KW-0406">Ion transport</keyword>
<keyword evidence="5 10" id="KW-0067">ATP-binding</keyword>
<dbReference type="SUPFAM" id="SSF50331">
    <property type="entry name" value="MOP-like"/>
    <property type="match status" value="1"/>
</dbReference>
<gene>
    <name evidence="10" type="ORF">DFR36_102250</name>
</gene>
<dbReference type="GO" id="GO:0015697">
    <property type="term" value="P:quaternary ammonium group transport"/>
    <property type="evidence" value="ECO:0007669"/>
    <property type="project" value="UniProtKB-ARBA"/>
</dbReference>
<dbReference type="GO" id="GO:0016887">
    <property type="term" value="F:ATP hydrolysis activity"/>
    <property type="evidence" value="ECO:0007669"/>
    <property type="project" value="InterPro"/>
</dbReference>
<keyword evidence="3" id="KW-0410">Iron transport</keyword>
<feature type="domain" description="ABC transporter" evidence="9">
    <location>
        <begin position="5"/>
        <end position="237"/>
    </location>
</feature>
<keyword evidence="6" id="KW-0408">Iron</keyword>
<evidence type="ECO:0000256" key="7">
    <source>
        <dbReference type="ARBA" id="ARBA00023065"/>
    </source>
</evidence>
<dbReference type="CDD" id="cd03259">
    <property type="entry name" value="ABC_Carb_Solutes_like"/>
    <property type="match status" value="1"/>
</dbReference>
<comment type="caution">
    <text evidence="10">The sequence shown here is derived from an EMBL/GenBank/DDBJ whole genome shotgun (WGS) entry which is preliminary data.</text>
</comment>
<evidence type="ECO:0000256" key="3">
    <source>
        <dbReference type="ARBA" id="ARBA00022496"/>
    </source>
</evidence>
<dbReference type="AlphaFoldDB" id="A0A317RI83"/>
<proteinExistence type="predicted"/>
<evidence type="ECO:0000313" key="10">
    <source>
        <dbReference type="EMBL" id="PWW47872.1"/>
    </source>
</evidence>
<evidence type="ECO:0000256" key="8">
    <source>
        <dbReference type="ARBA" id="ARBA00023136"/>
    </source>
</evidence>
<keyword evidence="2" id="KW-1003">Cell membrane</keyword>
<dbReference type="PROSITE" id="PS50893">
    <property type="entry name" value="ABC_TRANSPORTER_2"/>
    <property type="match status" value="1"/>
</dbReference>
<dbReference type="SUPFAM" id="SSF52540">
    <property type="entry name" value="P-loop containing nucleoside triphosphate hydrolases"/>
    <property type="match status" value="1"/>
</dbReference>
<dbReference type="InterPro" id="IPR003439">
    <property type="entry name" value="ABC_transporter-like_ATP-bd"/>
</dbReference>
<dbReference type="OrthoDB" id="5298774at2"/>
<dbReference type="FunFam" id="3.40.50.300:FF:000425">
    <property type="entry name" value="Probable ABC transporter, ATP-binding subunit"/>
    <property type="match status" value="1"/>
</dbReference>
<dbReference type="Proteomes" id="UP000246483">
    <property type="component" value="Unassembled WGS sequence"/>
</dbReference>
<dbReference type="EMBL" id="QGUB01000002">
    <property type="protein sequence ID" value="PWW47872.1"/>
    <property type="molecule type" value="Genomic_DNA"/>
</dbReference>
<keyword evidence="1" id="KW-0813">Transport</keyword>
<dbReference type="GO" id="GO:0015408">
    <property type="term" value="F:ABC-type ferric iron transporter activity"/>
    <property type="evidence" value="ECO:0007669"/>
    <property type="project" value="InterPro"/>
</dbReference>
<dbReference type="InterPro" id="IPR013611">
    <property type="entry name" value="Transp-assoc_OB_typ2"/>
</dbReference>
<evidence type="ECO:0000259" key="9">
    <source>
        <dbReference type="PROSITE" id="PS50893"/>
    </source>
</evidence>
<evidence type="ECO:0000313" key="11">
    <source>
        <dbReference type="Proteomes" id="UP000246483"/>
    </source>
</evidence>
<dbReference type="InterPro" id="IPR003593">
    <property type="entry name" value="AAA+_ATPase"/>
</dbReference>
<dbReference type="InterPro" id="IPR008995">
    <property type="entry name" value="Mo/tungstate-bd_C_term_dom"/>
</dbReference>
<keyword evidence="8" id="KW-0472">Membrane</keyword>
<dbReference type="Pfam" id="PF00005">
    <property type="entry name" value="ABC_tran"/>
    <property type="match status" value="1"/>
</dbReference>
<accession>A0A317RI83</accession>
<dbReference type="GO" id="GO:0005524">
    <property type="term" value="F:ATP binding"/>
    <property type="evidence" value="ECO:0007669"/>
    <property type="project" value="UniProtKB-KW"/>
</dbReference>
<name>A0A317RI83_9BURK</name>
<organism evidence="10 11">
    <name type="scientific">Melaminivora alkalimesophila</name>
    <dbReference type="NCBI Taxonomy" id="1165852"/>
    <lineage>
        <taxon>Bacteria</taxon>
        <taxon>Pseudomonadati</taxon>
        <taxon>Pseudomonadota</taxon>
        <taxon>Betaproteobacteria</taxon>
        <taxon>Burkholderiales</taxon>
        <taxon>Comamonadaceae</taxon>
        <taxon>Melaminivora</taxon>
    </lineage>
</organism>
<dbReference type="SMART" id="SM00382">
    <property type="entry name" value="AAA"/>
    <property type="match status" value="1"/>
</dbReference>
<sequence length="355" mass="38344">MFLGVSELDVRYANRPDAAVQGVTLGLAAGEIGVLIGPSGCGKTTLLRAIAGLEPVSAGSIRLGDELVSAPGRNLPPEERRIGMVFQDYALFPHLTVGRNVAFGVHGLPRAEQQARVREALALVGLAGSESQYPHELSGGQQQRVALARALAPRPRLMLLDEPFSNLDVDLRERLAHEVRGILKAAGATALFVTHDQMEAFAIGDRIGVMEGGRLHQWDDAYALYHRPATRFVASFIGHGVFAPAQLLQQGGHVVARTPLGDLTDIDGCPLPSRYEGGLCDVLLRPDDVVHDDSAAVQARVLRKSFRGAEFLYTLQLEDGLKLMAHVPSHHDHAVGEWIGIRSQVDHVVTFARQA</sequence>
<dbReference type="InterPro" id="IPR050093">
    <property type="entry name" value="ABC_SmlMolc_Importer"/>
</dbReference>
<dbReference type="Gene3D" id="2.40.50.100">
    <property type="match status" value="1"/>
</dbReference>
<dbReference type="Gene3D" id="3.40.50.300">
    <property type="entry name" value="P-loop containing nucleotide triphosphate hydrolases"/>
    <property type="match status" value="1"/>
</dbReference>
<evidence type="ECO:0000256" key="4">
    <source>
        <dbReference type="ARBA" id="ARBA00022741"/>
    </source>
</evidence>
<evidence type="ECO:0000256" key="5">
    <source>
        <dbReference type="ARBA" id="ARBA00022840"/>
    </source>
</evidence>
<keyword evidence="4" id="KW-0547">Nucleotide-binding</keyword>
<evidence type="ECO:0000256" key="1">
    <source>
        <dbReference type="ARBA" id="ARBA00022448"/>
    </source>
</evidence>
<dbReference type="Pfam" id="PF08402">
    <property type="entry name" value="TOBE_2"/>
    <property type="match status" value="1"/>
</dbReference>
<dbReference type="InterPro" id="IPR017871">
    <property type="entry name" value="ABC_transporter-like_CS"/>
</dbReference>
<dbReference type="PANTHER" id="PTHR42781:SF4">
    <property type="entry name" value="SPERMIDINE_PUTRESCINE IMPORT ATP-BINDING PROTEIN POTA"/>
    <property type="match status" value="1"/>
</dbReference>